<evidence type="ECO:0000313" key="2">
    <source>
        <dbReference type="EMBL" id="KAK9806479.1"/>
    </source>
</evidence>
<dbReference type="AlphaFoldDB" id="A0AAW1PDW9"/>
<gene>
    <name evidence="2" type="ORF">WJX73_001550</name>
</gene>
<feature type="compositionally biased region" description="Basic and acidic residues" evidence="1">
    <location>
        <begin position="8"/>
        <end position="22"/>
    </location>
</feature>
<dbReference type="GO" id="GO:0016757">
    <property type="term" value="F:glycosyltransferase activity"/>
    <property type="evidence" value="ECO:0007669"/>
    <property type="project" value="InterPro"/>
</dbReference>
<proteinExistence type="predicted"/>
<evidence type="ECO:0000256" key="1">
    <source>
        <dbReference type="SAM" id="MobiDB-lite"/>
    </source>
</evidence>
<protein>
    <recommendedName>
        <fullName evidence="4">Glycosyltransferase</fullName>
    </recommendedName>
</protein>
<dbReference type="Proteomes" id="UP001465755">
    <property type="component" value="Unassembled WGS sequence"/>
</dbReference>
<name>A0AAW1PDW9_9CHLO</name>
<dbReference type="EMBL" id="JALJOQ010000037">
    <property type="protein sequence ID" value="KAK9806479.1"/>
    <property type="molecule type" value="Genomic_DNA"/>
</dbReference>
<reference evidence="2 3" key="1">
    <citation type="journal article" date="2024" name="Nat. Commun.">
        <title>Phylogenomics reveals the evolutionary origins of lichenization in chlorophyte algae.</title>
        <authorList>
            <person name="Puginier C."/>
            <person name="Libourel C."/>
            <person name="Otte J."/>
            <person name="Skaloud P."/>
            <person name="Haon M."/>
            <person name="Grisel S."/>
            <person name="Petersen M."/>
            <person name="Berrin J.G."/>
            <person name="Delaux P.M."/>
            <person name="Dal Grande F."/>
            <person name="Keller J."/>
        </authorList>
    </citation>
    <scope>NUCLEOTIDE SEQUENCE [LARGE SCALE GENOMIC DNA]</scope>
    <source>
        <strain evidence="2 3">SAG 2036</strain>
    </source>
</reference>
<evidence type="ECO:0008006" key="4">
    <source>
        <dbReference type="Google" id="ProtNLM"/>
    </source>
</evidence>
<sequence>MRLCGAPQDKRVEHTPEQDQRPKGGSSVNIRSYLYSTRRACSRRRSPNKVHSLLIRRSRKSVSDWSCRWQVLLGHAQQWQSIPSESTVTARPRGHRRYHTLHNVLLWEDRVHFYVPDELADAAPDELHRAPTQQELKVEVLSKHNRSHFPQTCQRWIEQPAVMFSGMGMDTLNVYHTMFDSFALIFNTVAALELFNVSDMIARGRAPTREEAQLVLIQRHGASWFNVLGLQMLYDYLTPDQWTFPHGAGYCYRTLVVGLETHLSPYGAALNEEDQQLKYAEMARYVQFVTFAQAHIDAQQGVDVAALQQQRYPSAEVSLLHFESFPTKSEGFMAVARTNVLIGVHGAGMTNIMFLQPGMSVVQLIPYGWRHRDGSLIGASIFEQIATNSNCSHFVWENKHANMSWLAKGPTLRERPDEALTQAFGHLGKDFGPYQFQDTQVELESFLAVTDEAVQAASQALHLSSIK</sequence>
<feature type="region of interest" description="Disordered" evidence="1">
    <location>
        <begin position="1"/>
        <end position="28"/>
    </location>
</feature>
<accession>A0AAW1PDW9</accession>
<dbReference type="InterPro" id="IPR007657">
    <property type="entry name" value="Glycosyltransferase_61"/>
</dbReference>
<comment type="caution">
    <text evidence="2">The sequence shown here is derived from an EMBL/GenBank/DDBJ whole genome shotgun (WGS) entry which is preliminary data.</text>
</comment>
<organism evidence="2 3">
    <name type="scientific">Symbiochloris irregularis</name>
    <dbReference type="NCBI Taxonomy" id="706552"/>
    <lineage>
        <taxon>Eukaryota</taxon>
        <taxon>Viridiplantae</taxon>
        <taxon>Chlorophyta</taxon>
        <taxon>core chlorophytes</taxon>
        <taxon>Trebouxiophyceae</taxon>
        <taxon>Trebouxiales</taxon>
        <taxon>Trebouxiaceae</taxon>
        <taxon>Symbiochloris</taxon>
    </lineage>
</organism>
<evidence type="ECO:0000313" key="3">
    <source>
        <dbReference type="Proteomes" id="UP001465755"/>
    </source>
</evidence>
<dbReference type="PANTHER" id="PTHR20961">
    <property type="entry name" value="GLYCOSYLTRANSFERASE"/>
    <property type="match status" value="1"/>
</dbReference>
<keyword evidence="3" id="KW-1185">Reference proteome</keyword>